<keyword evidence="2" id="KW-1185">Reference proteome</keyword>
<evidence type="ECO:0000313" key="1">
    <source>
        <dbReference type="EMBL" id="PWN48356.1"/>
    </source>
</evidence>
<name>A0ACD0NRC0_9BASI</name>
<reference evidence="1 2" key="1">
    <citation type="journal article" date="2018" name="Mol. Biol. Evol.">
        <title>Broad Genomic Sampling Reveals a Smut Pathogenic Ancestry of the Fungal Clade Ustilaginomycotina.</title>
        <authorList>
            <person name="Kijpornyongpan T."/>
            <person name="Mondo S.J."/>
            <person name="Barry K."/>
            <person name="Sandor L."/>
            <person name="Lee J."/>
            <person name="Lipzen A."/>
            <person name="Pangilinan J."/>
            <person name="LaButti K."/>
            <person name="Hainaut M."/>
            <person name="Henrissat B."/>
            <person name="Grigoriev I.V."/>
            <person name="Spatafora J.W."/>
            <person name="Aime M.C."/>
        </authorList>
    </citation>
    <scope>NUCLEOTIDE SEQUENCE [LARGE SCALE GENOMIC DNA]</scope>
    <source>
        <strain evidence="1 2">SA 807</strain>
    </source>
</reference>
<evidence type="ECO:0000313" key="2">
    <source>
        <dbReference type="Proteomes" id="UP000245626"/>
    </source>
</evidence>
<accession>A0ACD0NRC0</accession>
<proteinExistence type="predicted"/>
<gene>
    <name evidence="1" type="ORF">IE53DRAFT_400060</name>
</gene>
<dbReference type="EMBL" id="KZ820218">
    <property type="protein sequence ID" value="PWN48356.1"/>
    <property type="molecule type" value="Genomic_DNA"/>
</dbReference>
<protein>
    <submittedName>
        <fullName evidence="1">Uncharacterized protein</fullName>
    </submittedName>
</protein>
<organism evidence="1 2">
    <name type="scientific">Violaceomyces palustris</name>
    <dbReference type="NCBI Taxonomy" id="1673888"/>
    <lineage>
        <taxon>Eukaryota</taxon>
        <taxon>Fungi</taxon>
        <taxon>Dikarya</taxon>
        <taxon>Basidiomycota</taxon>
        <taxon>Ustilaginomycotina</taxon>
        <taxon>Ustilaginomycetes</taxon>
        <taxon>Violaceomycetales</taxon>
        <taxon>Violaceomycetaceae</taxon>
        <taxon>Violaceomyces</taxon>
    </lineage>
</organism>
<sequence length="292" mass="31859">MKLFSGSHLATLGALGLFGFSSLVFSAHSETDLSKRQAPNTVYPGHESEMTGSYNQTIWVLPIDKSVAKSMAGGNYELLEHGLDSSYIGPNQHPLLIVAGYMYDIRQGITKVNQLSSTSVYVPFVDRTGQGKPFLCSTLTLLDQLVPTLVGFLSQITVTGLANYDPPHNAYKNTGINDFSLTITQGTTILTPNLAVTKFQSNFHATPQQSIKSEQFISMVNQPFYKPLTGLCNYQTQLYNETFSSPFFVTGQVQTFNPVTPSTMVFNDAQGWTATAEWISGSGLGQSCSNFV</sequence>
<dbReference type="Proteomes" id="UP000245626">
    <property type="component" value="Unassembled WGS sequence"/>
</dbReference>